<feature type="binding site" description="axial binding residue" evidence="6">
    <location>
        <position position="457"/>
    </location>
    <ligand>
        <name>heme</name>
        <dbReference type="ChEBI" id="CHEBI:30413"/>
    </ligand>
    <ligandPart>
        <name>Fe</name>
        <dbReference type="ChEBI" id="CHEBI:18248"/>
    </ligandPart>
</feature>
<evidence type="ECO:0000256" key="2">
    <source>
        <dbReference type="ARBA" id="ARBA00010617"/>
    </source>
</evidence>
<accession>A0A7N0U3L2</accession>
<keyword evidence="8" id="KW-0472">Membrane</keyword>
<evidence type="ECO:0008006" key="11">
    <source>
        <dbReference type="Google" id="ProtNLM"/>
    </source>
</evidence>
<proteinExistence type="inferred from homology"/>
<dbReference type="InterPro" id="IPR001128">
    <property type="entry name" value="Cyt_P450"/>
</dbReference>
<comment type="cofactor">
    <cofactor evidence="1 6">
        <name>heme</name>
        <dbReference type="ChEBI" id="CHEBI:30413"/>
    </cofactor>
</comment>
<keyword evidence="5 6" id="KW-0408">Iron</keyword>
<dbReference type="InterPro" id="IPR002401">
    <property type="entry name" value="Cyt_P450_E_grp-I"/>
</dbReference>
<dbReference type="Gene3D" id="1.10.630.10">
    <property type="entry name" value="Cytochrome P450"/>
    <property type="match status" value="1"/>
</dbReference>
<dbReference type="OMA" id="MACQAEV"/>
<dbReference type="CDD" id="cd11064">
    <property type="entry name" value="CYP86A"/>
    <property type="match status" value="1"/>
</dbReference>
<evidence type="ECO:0000256" key="1">
    <source>
        <dbReference type="ARBA" id="ARBA00001971"/>
    </source>
</evidence>
<evidence type="ECO:0000256" key="5">
    <source>
        <dbReference type="ARBA" id="ARBA00023004"/>
    </source>
</evidence>
<name>A0A7N0U3L2_KALFE</name>
<organism evidence="9 10">
    <name type="scientific">Kalanchoe fedtschenkoi</name>
    <name type="common">Lavender scallops</name>
    <name type="synonym">South American air plant</name>
    <dbReference type="NCBI Taxonomy" id="63787"/>
    <lineage>
        <taxon>Eukaryota</taxon>
        <taxon>Viridiplantae</taxon>
        <taxon>Streptophyta</taxon>
        <taxon>Embryophyta</taxon>
        <taxon>Tracheophyta</taxon>
        <taxon>Spermatophyta</taxon>
        <taxon>Magnoliopsida</taxon>
        <taxon>eudicotyledons</taxon>
        <taxon>Gunneridae</taxon>
        <taxon>Pentapetalae</taxon>
        <taxon>Saxifragales</taxon>
        <taxon>Crassulaceae</taxon>
        <taxon>Kalanchoe</taxon>
    </lineage>
</organism>
<comment type="similarity">
    <text evidence="2 7">Belongs to the cytochrome P450 family.</text>
</comment>
<reference evidence="9" key="1">
    <citation type="submission" date="2021-01" db="UniProtKB">
        <authorList>
            <consortium name="EnsemblPlants"/>
        </authorList>
    </citation>
    <scope>IDENTIFICATION</scope>
</reference>
<dbReference type="Gramene" id="Kaladp0053s0233.1.v1.1">
    <property type="protein sequence ID" value="Kaladp0053s0233.1.v1.1.CDS.1"/>
    <property type="gene ID" value="Kaladp0053s0233.v1.1"/>
</dbReference>
<evidence type="ECO:0000256" key="6">
    <source>
        <dbReference type="PIRSR" id="PIRSR602401-1"/>
    </source>
</evidence>
<dbReference type="PRINTS" id="PR00385">
    <property type="entry name" value="P450"/>
</dbReference>
<evidence type="ECO:0000256" key="3">
    <source>
        <dbReference type="ARBA" id="ARBA00022723"/>
    </source>
</evidence>
<dbReference type="Proteomes" id="UP000594263">
    <property type="component" value="Unplaced"/>
</dbReference>
<dbReference type="GO" id="GO:0020037">
    <property type="term" value="F:heme binding"/>
    <property type="evidence" value="ECO:0007669"/>
    <property type="project" value="InterPro"/>
</dbReference>
<evidence type="ECO:0000256" key="4">
    <source>
        <dbReference type="ARBA" id="ARBA00023002"/>
    </source>
</evidence>
<dbReference type="PRINTS" id="PR00463">
    <property type="entry name" value="EP450I"/>
</dbReference>
<dbReference type="GO" id="GO:0005506">
    <property type="term" value="F:iron ion binding"/>
    <property type="evidence" value="ECO:0007669"/>
    <property type="project" value="InterPro"/>
</dbReference>
<evidence type="ECO:0000313" key="9">
    <source>
        <dbReference type="EnsemblPlants" id="Kaladp0053s0233.1.v1.1.CDS.1"/>
    </source>
</evidence>
<dbReference type="GO" id="GO:0004497">
    <property type="term" value="F:monooxygenase activity"/>
    <property type="evidence" value="ECO:0007669"/>
    <property type="project" value="UniProtKB-KW"/>
</dbReference>
<dbReference type="GO" id="GO:0006629">
    <property type="term" value="P:lipid metabolic process"/>
    <property type="evidence" value="ECO:0007669"/>
    <property type="project" value="UniProtKB-ARBA"/>
</dbReference>
<keyword evidence="10" id="KW-1185">Reference proteome</keyword>
<dbReference type="InterPro" id="IPR017972">
    <property type="entry name" value="Cyt_P450_CS"/>
</dbReference>
<feature type="transmembrane region" description="Helical" evidence="8">
    <location>
        <begin position="6"/>
        <end position="22"/>
    </location>
</feature>
<keyword evidence="4 7" id="KW-0560">Oxidoreductase</keyword>
<evidence type="ECO:0000256" key="8">
    <source>
        <dbReference type="SAM" id="Phobius"/>
    </source>
</evidence>
<keyword evidence="7" id="KW-0503">Monooxygenase</keyword>
<dbReference type="Pfam" id="PF00067">
    <property type="entry name" value="p450"/>
    <property type="match status" value="1"/>
</dbReference>
<keyword evidence="6 7" id="KW-0349">Heme</keyword>
<dbReference type="InterPro" id="IPR036396">
    <property type="entry name" value="Cyt_P450_sf"/>
</dbReference>
<keyword evidence="8" id="KW-1133">Transmembrane helix</keyword>
<dbReference type="EnsemblPlants" id="Kaladp0053s0233.1.v1.1">
    <property type="protein sequence ID" value="Kaladp0053s0233.1.v1.1.CDS.1"/>
    <property type="gene ID" value="Kaladp0053s0233.v1.1"/>
</dbReference>
<dbReference type="AlphaFoldDB" id="A0A7N0U3L2"/>
<dbReference type="PROSITE" id="PS00086">
    <property type="entry name" value="CYTOCHROME_P450"/>
    <property type="match status" value="1"/>
</dbReference>
<dbReference type="PANTHER" id="PTHR24296">
    <property type="entry name" value="CYTOCHROME P450"/>
    <property type="match status" value="1"/>
</dbReference>
<evidence type="ECO:0000256" key="7">
    <source>
        <dbReference type="RuleBase" id="RU000461"/>
    </source>
</evidence>
<dbReference type="SUPFAM" id="SSF48264">
    <property type="entry name" value="Cytochrome P450"/>
    <property type="match status" value="1"/>
</dbReference>
<keyword evidence="8" id="KW-0812">Transmembrane</keyword>
<sequence length="512" mass="57934">MATFEIVVAISLLSLSLIWLLFRSKITHPLTYWPLIGHTVTFINAARLGAHDYLTYLLAQSGYTTELKGPSFTKLGYIITSDPKNIRHVLSSNASNYNKGPGFKKKVDIWGDGILAADSDSWRFQRKLNYSLFKHNDFLRMVVETAHRKLEDGAFPILDHAADLGPEVDLRDLFQRFTIEITCKFLLGIDLNSLSVDLPVVPFTKAFDEYKEVIFSRMTKPESLWRLQKWMKIGVEGKAAKAATIIDDFIYQQISLKRKRLREGLQEDVNFDMISTFMKVEAEASQCEMDKPTVPISDMFLRDSVVNILSAGRDPPSSALTWFFLLVSTHSLVEQKIREELKVAFGLKEGEKWQFPSFQDINKLVYLHAAICETLRLYPAIPINYKAAIKPDILPSGQQVGKGAIVLILFYAQGRMESIWGADCLEFKPERWISEKGEIIHVESSKFTAFSAGPRSCLGKDLALMELKLAIAAIIWNYHFKVVEGHSVVPANSIGLYPKHGLKVHVTKNNRA</sequence>
<protein>
    <recommendedName>
        <fullName evidence="11">Cytochrome P450</fullName>
    </recommendedName>
</protein>
<keyword evidence="3 6" id="KW-0479">Metal-binding</keyword>
<evidence type="ECO:0000313" key="10">
    <source>
        <dbReference type="Proteomes" id="UP000594263"/>
    </source>
</evidence>
<dbReference type="GO" id="GO:0016705">
    <property type="term" value="F:oxidoreductase activity, acting on paired donors, with incorporation or reduction of molecular oxygen"/>
    <property type="evidence" value="ECO:0007669"/>
    <property type="project" value="InterPro"/>
</dbReference>